<evidence type="ECO:0000256" key="1">
    <source>
        <dbReference type="SAM" id="MobiDB-lite"/>
    </source>
</evidence>
<name>A0A8H5FX41_9AGAR</name>
<gene>
    <name evidence="2" type="ORF">D9758_007942</name>
</gene>
<feature type="compositionally biased region" description="Polar residues" evidence="1">
    <location>
        <begin position="7"/>
        <end position="20"/>
    </location>
</feature>
<evidence type="ECO:0000313" key="3">
    <source>
        <dbReference type="Proteomes" id="UP000559256"/>
    </source>
</evidence>
<keyword evidence="3" id="KW-1185">Reference proteome</keyword>
<dbReference type="Proteomes" id="UP000559256">
    <property type="component" value="Unassembled WGS sequence"/>
</dbReference>
<comment type="caution">
    <text evidence="2">The sequence shown here is derived from an EMBL/GenBank/DDBJ whole genome shotgun (WGS) entry which is preliminary data.</text>
</comment>
<sequence length="147" mass="16498">MVDLTSGKLSPTSYPMNTLPPSRESGTCLWVFAIPLTQEEIKQHPRYADVVRLRANRHYDDEKGLDPVRGAVLGSLGTRTRKVWKPARLGLVEINEAGRLEFSIVLADNSNLSKLPNAEQLEAIKNVLCVTKDLMWYYADDGNVQSR</sequence>
<organism evidence="2 3">
    <name type="scientific">Tetrapyrgos nigripes</name>
    <dbReference type="NCBI Taxonomy" id="182062"/>
    <lineage>
        <taxon>Eukaryota</taxon>
        <taxon>Fungi</taxon>
        <taxon>Dikarya</taxon>
        <taxon>Basidiomycota</taxon>
        <taxon>Agaricomycotina</taxon>
        <taxon>Agaricomycetes</taxon>
        <taxon>Agaricomycetidae</taxon>
        <taxon>Agaricales</taxon>
        <taxon>Marasmiineae</taxon>
        <taxon>Marasmiaceae</taxon>
        <taxon>Tetrapyrgos</taxon>
    </lineage>
</organism>
<feature type="region of interest" description="Disordered" evidence="1">
    <location>
        <begin position="1"/>
        <end position="20"/>
    </location>
</feature>
<proteinExistence type="predicted"/>
<protein>
    <submittedName>
        <fullName evidence="2">Uncharacterized protein</fullName>
    </submittedName>
</protein>
<dbReference type="AlphaFoldDB" id="A0A8H5FX41"/>
<accession>A0A8H5FX41</accession>
<dbReference type="EMBL" id="JAACJM010000065">
    <property type="protein sequence ID" value="KAF5352960.1"/>
    <property type="molecule type" value="Genomic_DNA"/>
</dbReference>
<reference evidence="2 3" key="1">
    <citation type="journal article" date="2020" name="ISME J.">
        <title>Uncovering the hidden diversity of litter-decomposition mechanisms in mushroom-forming fungi.</title>
        <authorList>
            <person name="Floudas D."/>
            <person name="Bentzer J."/>
            <person name="Ahren D."/>
            <person name="Johansson T."/>
            <person name="Persson P."/>
            <person name="Tunlid A."/>
        </authorList>
    </citation>
    <scope>NUCLEOTIDE SEQUENCE [LARGE SCALE GENOMIC DNA]</scope>
    <source>
        <strain evidence="2 3">CBS 291.85</strain>
    </source>
</reference>
<evidence type="ECO:0000313" key="2">
    <source>
        <dbReference type="EMBL" id="KAF5352960.1"/>
    </source>
</evidence>